<sequence length="150" mass="16733">MFKFLVYIGFIMNFIAASAQERIQIQSDFSFEETSERLTQTLGEKNIKIFAVIDHHAEASTAGLTLLPTRLIIFGSPKVGTLLMQEQQSIGLDLPLKMLITEDVHGRVWLTYIPVVQLQQSYALSPSAVIENIGKLQQLLAQKATKNNGL</sequence>
<dbReference type="EMBL" id="FNAS01000001">
    <property type="protein sequence ID" value="SDD89571.1"/>
    <property type="molecule type" value="Genomic_DNA"/>
</dbReference>
<name>A0A1G6YH08_9FLAO</name>
<dbReference type="Gene3D" id="3.30.310.70">
    <property type="entry name" value="TT1751-like domain"/>
    <property type="match status" value="1"/>
</dbReference>
<dbReference type="SUPFAM" id="SSF103247">
    <property type="entry name" value="TT1751-like"/>
    <property type="match status" value="1"/>
</dbReference>
<dbReference type="Proteomes" id="UP000198517">
    <property type="component" value="Unassembled WGS sequence"/>
</dbReference>
<dbReference type="OrthoDB" id="9799367at2"/>
<dbReference type="AlphaFoldDB" id="A0A1G6YH08"/>
<proteinExistence type="predicted"/>
<evidence type="ECO:0000313" key="3">
    <source>
        <dbReference type="Proteomes" id="UP000198517"/>
    </source>
</evidence>
<dbReference type="InterPro" id="IPR035923">
    <property type="entry name" value="TT1751-like_sf"/>
</dbReference>
<organism evidence="2 3">
    <name type="scientific">Riemerella columbipharyngis</name>
    <dbReference type="NCBI Taxonomy" id="1071918"/>
    <lineage>
        <taxon>Bacteria</taxon>
        <taxon>Pseudomonadati</taxon>
        <taxon>Bacteroidota</taxon>
        <taxon>Flavobacteriia</taxon>
        <taxon>Flavobacteriales</taxon>
        <taxon>Weeksellaceae</taxon>
        <taxon>Riemerella</taxon>
    </lineage>
</organism>
<feature type="domain" description="DUF302" evidence="1">
    <location>
        <begin position="53"/>
        <end position="113"/>
    </location>
</feature>
<protein>
    <submittedName>
        <fullName evidence="2">Uncharacterized conserved protein, DUF302 family</fullName>
    </submittedName>
</protein>
<dbReference type="PANTHER" id="PTHR38342:SF2">
    <property type="entry name" value="INNER MEMBRANE OR EXPORTED"/>
    <property type="match status" value="1"/>
</dbReference>
<dbReference type="Pfam" id="PF03625">
    <property type="entry name" value="DUF302"/>
    <property type="match status" value="1"/>
</dbReference>
<dbReference type="PANTHER" id="PTHR38342">
    <property type="entry name" value="SLR5037 PROTEIN"/>
    <property type="match status" value="1"/>
</dbReference>
<evidence type="ECO:0000313" key="2">
    <source>
        <dbReference type="EMBL" id="SDD89571.1"/>
    </source>
</evidence>
<accession>A0A1G6YH08</accession>
<keyword evidence="3" id="KW-1185">Reference proteome</keyword>
<dbReference type="CDD" id="cd14797">
    <property type="entry name" value="DUF302"/>
    <property type="match status" value="1"/>
</dbReference>
<reference evidence="2 3" key="1">
    <citation type="submission" date="2016-10" db="EMBL/GenBank/DDBJ databases">
        <authorList>
            <person name="de Groot N.N."/>
        </authorList>
    </citation>
    <scope>NUCLEOTIDE SEQUENCE [LARGE SCALE GENOMIC DNA]</scope>
    <source>
        <strain evidence="2 3">DSM 24015</strain>
    </source>
</reference>
<gene>
    <name evidence="2" type="ORF">SAMN05421544_101159</name>
</gene>
<evidence type="ECO:0000259" key="1">
    <source>
        <dbReference type="Pfam" id="PF03625"/>
    </source>
</evidence>
<dbReference type="InterPro" id="IPR005180">
    <property type="entry name" value="DUF302"/>
</dbReference>